<protein>
    <submittedName>
        <fullName evidence="6">Ankyrin repeat and BTB/POZ domain-containing protein 1-like</fullName>
    </submittedName>
</protein>
<keyword evidence="2 3" id="KW-0040">ANK repeat</keyword>
<organism evidence="5 6">
    <name type="scientific">Saccoglossus kowalevskii</name>
    <name type="common">Acorn worm</name>
    <dbReference type="NCBI Taxonomy" id="10224"/>
    <lineage>
        <taxon>Eukaryota</taxon>
        <taxon>Metazoa</taxon>
        <taxon>Hemichordata</taxon>
        <taxon>Enteropneusta</taxon>
        <taxon>Harrimaniidae</taxon>
        <taxon>Saccoglossus</taxon>
    </lineage>
</organism>
<proteinExistence type="predicted"/>
<gene>
    <name evidence="6" type="primary">LOC100374441</name>
</gene>
<dbReference type="RefSeq" id="XP_002740260.1">
    <property type="nucleotide sequence ID" value="XM_002740214.2"/>
</dbReference>
<evidence type="ECO:0000313" key="5">
    <source>
        <dbReference type="Proteomes" id="UP000694865"/>
    </source>
</evidence>
<evidence type="ECO:0000259" key="4">
    <source>
        <dbReference type="PROSITE" id="PS50097"/>
    </source>
</evidence>
<dbReference type="InterPro" id="IPR002110">
    <property type="entry name" value="Ankyrin_rpt"/>
</dbReference>
<dbReference type="SUPFAM" id="SSF54695">
    <property type="entry name" value="POZ domain"/>
    <property type="match status" value="2"/>
</dbReference>
<dbReference type="Gene3D" id="3.30.710.10">
    <property type="entry name" value="Potassium Channel Kv1.1, Chain A"/>
    <property type="match status" value="2"/>
</dbReference>
<evidence type="ECO:0000313" key="6">
    <source>
        <dbReference type="RefSeq" id="XP_002740260.1"/>
    </source>
</evidence>
<feature type="repeat" description="ANK" evidence="3">
    <location>
        <begin position="35"/>
        <end position="60"/>
    </location>
</feature>
<dbReference type="InterPro" id="IPR044515">
    <property type="entry name" value="ABTB1"/>
</dbReference>
<feature type="domain" description="BTB" evidence="4">
    <location>
        <begin position="273"/>
        <end position="346"/>
    </location>
</feature>
<keyword evidence="1" id="KW-0677">Repeat</keyword>
<reference evidence="6" key="1">
    <citation type="submission" date="2025-08" db="UniProtKB">
        <authorList>
            <consortium name="RefSeq"/>
        </authorList>
    </citation>
    <scope>IDENTIFICATION</scope>
    <source>
        <tissue evidence="6">Testes</tissue>
    </source>
</reference>
<evidence type="ECO:0000256" key="2">
    <source>
        <dbReference type="ARBA" id="ARBA00023043"/>
    </source>
</evidence>
<dbReference type="Pfam" id="PF12796">
    <property type="entry name" value="Ank_2"/>
    <property type="match status" value="1"/>
</dbReference>
<dbReference type="SMART" id="SM00225">
    <property type="entry name" value="BTB"/>
    <property type="match status" value="2"/>
</dbReference>
<dbReference type="SUPFAM" id="SSF48403">
    <property type="entry name" value="Ankyrin repeat"/>
    <property type="match status" value="1"/>
</dbReference>
<evidence type="ECO:0000256" key="1">
    <source>
        <dbReference type="ARBA" id="ARBA00022737"/>
    </source>
</evidence>
<dbReference type="Gene3D" id="1.25.40.20">
    <property type="entry name" value="Ankyrin repeat-containing domain"/>
    <property type="match status" value="1"/>
</dbReference>
<sequence length="478" mass="54945">MEVSKLFLSCKLGDLDSVKYLVETKEVELNVRDKWDSTPLYYACFCGHEELVDYLLQCGAKCEPNTFDGERCLYGALSDSIRNVLKNYKAITAHCMRRDSYQEFLRRLLDEGSYEDICFAVRNSKFTAHRCILSVRSEYFAEMLKTRWRNKMSVNLKHPLVSPYAFKAILRYIYTDRLEIHMEDIDDVIRLAKQCQLVGLISRIDDAVKKTDSFVCAKPGTRVTVISIDENCYQLHEDLGVLAEQAIPNQIKNWVSHGELPFFTEEENIPYLGDICFSVQGYNFYCHKVFFCCRSDYFKALLSDHFSEVGTDSLQGIPVVYLQDVNPDVFSQVVRYLYTDKPQISAALAYDVLCVADRYLLPGLKRLSANVISQNLDEFNVISVVKAARLFELHRLEDQCAEYMAAILDKIIYTEEFAELIQEDASSVQERQETDSIPIIDDIRYHITSTILTYSDMAEANEKLAALDDLLIRLGVEC</sequence>
<evidence type="ECO:0000256" key="3">
    <source>
        <dbReference type="PROSITE-ProRule" id="PRU00023"/>
    </source>
</evidence>
<dbReference type="InterPro" id="IPR011333">
    <property type="entry name" value="SKP1/BTB/POZ_sf"/>
</dbReference>
<dbReference type="CDD" id="cd18497">
    <property type="entry name" value="BACK_ABTB1_BPOZ"/>
    <property type="match status" value="1"/>
</dbReference>
<dbReference type="InterPro" id="IPR000210">
    <property type="entry name" value="BTB/POZ_dom"/>
</dbReference>
<dbReference type="PROSITE" id="PS50088">
    <property type="entry name" value="ANK_REPEAT"/>
    <property type="match status" value="1"/>
</dbReference>
<dbReference type="PANTHER" id="PTHR46231:SF1">
    <property type="entry name" value="ANKYRIN REPEAT AND BTB_POZ DOMAIN-CONTAINING PROTEIN 1"/>
    <property type="match status" value="1"/>
</dbReference>
<dbReference type="PROSITE" id="PS50297">
    <property type="entry name" value="ANK_REP_REGION"/>
    <property type="match status" value="1"/>
</dbReference>
<dbReference type="GeneID" id="100374441"/>
<dbReference type="SMART" id="SM00248">
    <property type="entry name" value="ANK"/>
    <property type="match status" value="2"/>
</dbReference>
<dbReference type="Proteomes" id="UP000694865">
    <property type="component" value="Unplaced"/>
</dbReference>
<dbReference type="CDD" id="cd18295">
    <property type="entry name" value="BTB1_POZ_ABTB1_BPOZ1"/>
    <property type="match status" value="1"/>
</dbReference>
<name>A0ABM0GYK8_SACKO</name>
<dbReference type="PROSITE" id="PS50097">
    <property type="entry name" value="BTB"/>
    <property type="match status" value="2"/>
</dbReference>
<dbReference type="InterPro" id="IPR036770">
    <property type="entry name" value="Ankyrin_rpt-contain_sf"/>
</dbReference>
<feature type="domain" description="BTB" evidence="4">
    <location>
        <begin position="115"/>
        <end position="182"/>
    </location>
</feature>
<dbReference type="PANTHER" id="PTHR46231">
    <property type="entry name" value="ANKYRIN REPEAT AND BTB/POZ DOMAIN-CONTAINING PROTEIN 1"/>
    <property type="match status" value="1"/>
</dbReference>
<accession>A0ABM0GYK8</accession>
<keyword evidence="5" id="KW-1185">Reference proteome</keyword>
<dbReference type="Pfam" id="PF00651">
    <property type="entry name" value="BTB"/>
    <property type="match status" value="2"/>
</dbReference>
<dbReference type="CDD" id="cd18296">
    <property type="entry name" value="BTB2_POZ_ABTB1_BPOZ1"/>
    <property type="match status" value="1"/>
</dbReference>